<reference evidence="2 3" key="1">
    <citation type="submission" date="2018-08" db="EMBL/GenBank/DDBJ databases">
        <title>Verrucosispora craniellae sp. nov., isolated from a marine sponge in the South China Sea.</title>
        <authorList>
            <person name="Li L."/>
            <person name="Lin H.W."/>
        </authorList>
    </citation>
    <scope>NUCLEOTIDE SEQUENCE [LARGE SCALE GENOMIC DNA]</scope>
    <source>
        <strain evidence="2 3">LHW63014</strain>
    </source>
</reference>
<sequence length="185" mass="19606">MSTTVTITVTERNILGATNLGPKTEIDITRQTRAAAIAAALVALAAAHRPEMERAWPVIRDQVEPLLAAYRSEVEAAEARKTGQAVPAAQVTAGAEPGDGTGTAVPVRPWADLRDSGLLWLINRAVLHPRGFALAVVMQGEDAVGWQLLGDGRGPWRFHASVSEDELFAAVQATLAVHPDEAPHG</sequence>
<dbReference type="Proteomes" id="UP000262621">
    <property type="component" value="Unassembled WGS sequence"/>
</dbReference>
<dbReference type="RefSeq" id="WP_117227260.1">
    <property type="nucleotide sequence ID" value="NZ_CP061725.1"/>
</dbReference>
<evidence type="ECO:0000313" key="3">
    <source>
        <dbReference type="Proteomes" id="UP000262621"/>
    </source>
</evidence>
<dbReference type="AlphaFoldDB" id="A0A372G2L2"/>
<evidence type="ECO:0000256" key="1">
    <source>
        <dbReference type="SAM" id="MobiDB-lite"/>
    </source>
</evidence>
<comment type="caution">
    <text evidence="2">The sequence shown here is derived from an EMBL/GenBank/DDBJ whole genome shotgun (WGS) entry which is preliminary data.</text>
</comment>
<accession>A0A372G2L2</accession>
<protein>
    <submittedName>
        <fullName evidence="2">Uncharacterized protein</fullName>
    </submittedName>
</protein>
<dbReference type="EMBL" id="QVFU01000005">
    <property type="protein sequence ID" value="RFS47009.1"/>
    <property type="molecule type" value="Genomic_DNA"/>
</dbReference>
<gene>
    <name evidence="2" type="ORF">D0Q02_07550</name>
</gene>
<dbReference type="OrthoDB" id="4338729at2"/>
<proteinExistence type="predicted"/>
<keyword evidence="3" id="KW-1185">Reference proteome</keyword>
<evidence type="ECO:0000313" key="2">
    <source>
        <dbReference type="EMBL" id="RFS47009.1"/>
    </source>
</evidence>
<organism evidence="2 3">
    <name type="scientific">Micromonospora craniellae</name>
    <dbReference type="NCBI Taxonomy" id="2294034"/>
    <lineage>
        <taxon>Bacteria</taxon>
        <taxon>Bacillati</taxon>
        <taxon>Actinomycetota</taxon>
        <taxon>Actinomycetes</taxon>
        <taxon>Micromonosporales</taxon>
        <taxon>Micromonosporaceae</taxon>
        <taxon>Micromonospora</taxon>
    </lineage>
</organism>
<feature type="region of interest" description="Disordered" evidence="1">
    <location>
        <begin position="81"/>
        <end position="104"/>
    </location>
</feature>
<name>A0A372G2L2_9ACTN</name>